<evidence type="ECO:0000256" key="7">
    <source>
        <dbReference type="ARBA" id="ARBA00022723"/>
    </source>
</evidence>
<evidence type="ECO:0000256" key="9">
    <source>
        <dbReference type="ARBA" id="ARBA00022764"/>
    </source>
</evidence>
<keyword evidence="12" id="KW-0046">Antibiotic resistance</keyword>
<dbReference type="Proteomes" id="UP000677305">
    <property type="component" value="Chromosome"/>
</dbReference>
<dbReference type="GO" id="GO:0017001">
    <property type="term" value="P:antibiotic catabolic process"/>
    <property type="evidence" value="ECO:0007669"/>
    <property type="project" value="InterPro"/>
</dbReference>
<reference evidence="15 16" key="1">
    <citation type="submission" date="2020-07" db="EMBL/GenBank/DDBJ databases">
        <title>Vallitalea guaymasensis genome.</title>
        <authorList>
            <person name="Postec A."/>
        </authorList>
    </citation>
    <scope>NUCLEOTIDE SEQUENCE [LARGE SCALE GENOMIC DNA]</scope>
    <source>
        <strain evidence="15 16">Ra1766G1</strain>
    </source>
</reference>
<feature type="chain" id="PRO_5035258988" description="beta-lactamase" evidence="13">
    <location>
        <begin position="22"/>
        <end position="284"/>
    </location>
</feature>
<dbReference type="KEGG" id="vgu:HYG85_23785"/>
<evidence type="ECO:0000313" key="16">
    <source>
        <dbReference type="Proteomes" id="UP000677305"/>
    </source>
</evidence>
<dbReference type="InterPro" id="IPR001279">
    <property type="entry name" value="Metallo-B-lactamas"/>
</dbReference>
<dbReference type="InterPro" id="IPR050855">
    <property type="entry name" value="NDM-1-like"/>
</dbReference>
<feature type="signal peptide" evidence="13">
    <location>
        <begin position="1"/>
        <end position="21"/>
    </location>
</feature>
<proteinExistence type="inferred from homology"/>
<keyword evidence="8 13" id="KW-0732">Signal</keyword>
<dbReference type="GO" id="GO:0008800">
    <property type="term" value="F:beta-lactamase activity"/>
    <property type="evidence" value="ECO:0007669"/>
    <property type="project" value="UniProtKB-EC"/>
</dbReference>
<evidence type="ECO:0000256" key="2">
    <source>
        <dbReference type="ARBA" id="ARBA00001947"/>
    </source>
</evidence>
<evidence type="ECO:0000256" key="10">
    <source>
        <dbReference type="ARBA" id="ARBA00022801"/>
    </source>
</evidence>
<evidence type="ECO:0000256" key="1">
    <source>
        <dbReference type="ARBA" id="ARBA00001526"/>
    </source>
</evidence>
<dbReference type="GO" id="GO:0008270">
    <property type="term" value="F:zinc ion binding"/>
    <property type="evidence" value="ECO:0007669"/>
    <property type="project" value="InterPro"/>
</dbReference>
<gene>
    <name evidence="15" type="ORF">HYG85_23785</name>
</gene>
<dbReference type="EMBL" id="CP058561">
    <property type="protein sequence ID" value="QUH31789.1"/>
    <property type="molecule type" value="Genomic_DNA"/>
</dbReference>
<comment type="subcellular location">
    <subcellularLocation>
        <location evidence="3">Periplasm</location>
    </subcellularLocation>
</comment>
<dbReference type="RefSeq" id="WP_212691720.1">
    <property type="nucleotide sequence ID" value="NZ_CP058561.1"/>
</dbReference>
<evidence type="ECO:0000259" key="14">
    <source>
        <dbReference type="SMART" id="SM00849"/>
    </source>
</evidence>
<evidence type="ECO:0000256" key="4">
    <source>
        <dbReference type="ARBA" id="ARBA00005250"/>
    </source>
</evidence>
<comment type="catalytic activity">
    <reaction evidence="1">
        <text>a beta-lactam + H2O = a substituted beta-amino acid</text>
        <dbReference type="Rhea" id="RHEA:20401"/>
        <dbReference type="ChEBI" id="CHEBI:15377"/>
        <dbReference type="ChEBI" id="CHEBI:35627"/>
        <dbReference type="ChEBI" id="CHEBI:140347"/>
        <dbReference type="EC" id="3.5.2.6"/>
    </reaction>
</comment>
<comment type="cofactor">
    <cofactor evidence="2">
        <name>Zn(2+)</name>
        <dbReference type="ChEBI" id="CHEBI:29105"/>
    </cofactor>
</comment>
<feature type="domain" description="Metallo-beta-lactamase" evidence="14">
    <location>
        <begin position="61"/>
        <end position="266"/>
    </location>
</feature>
<evidence type="ECO:0000256" key="8">
    <source>
        <dbReference type="ARBA" id="ARBA00022729"/>
    </source>
</evidence>
<keyword evidence="10" id="KW-0378">Hydrolase</keyword>
<keyword evidence="7" id="KW-0479">Metal-binding</keyword>
<evidence type="ECO:0000256" key="3">
    <source>
        <dbReference type="ARBA" id="ARBA00004418"/>
    </source>
</evidence>
<evidence type="ECO:0000313" key="15">
    <source>
        <dbReference type="EMBL" id="QUH31789.1"/>
    </source>
</evidence>
<dbReference type="PANTHER" id="PTHR42951">
    <property type="entry name" value="METALLO-BETA-LACTAMASE DOMAIN-CONTAINING"/>
    <property type="match status" value="1"/>
</dbReference>
<keyword evidence="11" id="KW-0862">Zinc</keyword>
<comment type="similarity">
    <text evidence="4">Belongs to the metallo-beta-lactamase superfamily. Class-B beta-lactamase family.</text>
</comment>
<comment type="subunit">
    <text evidence="5">Monomer.</text>
</comment>
<dbReference type="InterPro" id="IPR001018">
    <property type="entry name" value="Beta-lactamase_class-B_CS"/>
</dbReference>
<dbReference type="InterPro" id="IPR036866">
    <property type="entry name" value="RibonucZ/Hydroxyglut_hydro"/>
</dbReference>
<dbReference type="EC" id="3.5.2.6" evidence="6"/>
<name>A0A8J8MFB1_9FIRM</name>
<keyword evidence="9" id="KW-0574">Periplasm</keyword>
<dbReference type="Pfam" id="PF00753">
    <property type="entry name" value="Lactamase_B"/>
    <property type="match status" value="1"/>
</dbReference>
<dbReference type="Gene3D" id="3.60.15.10">
    <property type="entry name" value="Ribonuclease Z/Hydroxyacylglutathione hydrolase-like"/>
    <property type="match status" value="1"/>
</dbReference>
<dbReference type="PANTHER" id="PTHR42951:SF4">
    <property type="entry name" value="ACYL-COENZYME A THIOESTERASE MBLAC2"/>
    <property type="match status" value="1"/>
</dbReference>
<dbReference type="AlphaFoldDB" id="A0A8J8MFB1"/>
<protein>
    <recommendedName>
        <fullName evidence="6">beta-lactamase</fullName>
        <ecNumber evidence="6">3.5.2.6</ecNumber>
    </recommendedName>
</protein>
<dbReference type="GO" id="GO:0042597">
    <property type="term" value="C:periplasmic space"/>
    <property type="evidence" value="ECO:0007669"/>
    <property type="project" value="UniProtKB-SubCell"/>
</dbReference>
<dbReference type="GO" id="GO:0046677">
    <property type="term" value="P:response to antibiotic"/>
    <property type="evidence" value="ECO:0007669"/>
    <property type="project" value="UniProtKB-KW"/>
</dbReference>
<organism evidence="15 16">
    <name type="scientific">Vallitalea guaymasensis</name>
    <dbReference type="NCBI Taxonomy" id="1185412"/>
    <lineage>
        <taxon>Bacteria</taxon>
        <taxon>Bacillati</taxon>
        <taxon>Bacillota</taxon>
        <taxon>Clostridia</taxon>
        <taxon>Lachnospirales</taxon>
        <taxon>Vallitaleaceae</taxon>
        <taxon>Vallitalea</taxon>
    </lineage>
</organism>
<evidence type="ECO:0000256" key="5">
    <source>
        <dbReference type="ARBA" id="ARBA00011245"/>
    </source>
</evidence>
<sequence length="284" mass="32704">MRKYFVLVMMIVIMVTPGCSAKKDEYIYKLDIDNEVNIDDSLTIKEIKKGVLVVNHKFPWDGNSMIIEMKNGEIALIDTPYENEATRKIIEWVRERAGQEVKFIEINTGFHFDNLGGNKYLAEQDIKIIGTSKTVNMVKERGEDARKLFLDWLKDPELKKYYDVYTKLEYIEPTEIVNIDIDEEMEIVFGDEKLVLYYPQESHSPDNIVVYYPSKKVLFGGCMVKSAESENLGNTADANIMGWSESIKKLKRKYSEKSVDVIVPGHGEVGDYSLLENTENLLEQ</sequence>
<evidence type="ECO:0000256" key="13">
    <source>
        <dbReference type="SAM" id="SignalP"/>
    </source>
</evidence>
<evidence type="ECO:0000256" key="12">
    <source>
        <dbReference type="ARBA" id="ARBA00023251"/>
    </source>
</evidence>
<dbReference type="SMART" id="SM00849">
    <property type="entry name" value="Lactamase_B"/>
    <property type="match status" value="1"/>
</dbReference>
<keyword evidence="16" id="KW-1185">Reference proteome</keyword>
<evidence type="ECO:0000256" key="6">
    <source>
        <dbReference type="ARBA" id="ARBA00012865"/>
    </source>
</evidence>
<dbReference type="SUPFAM" id="SSF56281">
    <property type="entry name" value="Metallo-hydrolase/oxidoreductase"/>
    <property type="match status" value="1"/>
</dbReference>
<dbReference type="PROSITE" id="PS00744">
    <property type="entry name" value="BETA_LACTAMASE_B_2"/>
    <property type="match status" value="1"/>
</dbReference>
<accession>A0A8J8MFB1</accession>
<evidence type="ECO:0000256" key="11">
    <source>
        <dbReference type="ARBA" id="ARBA00022833"/>
    </source>
</evidence>